<sequence>MKSEEEINEEVMCKYMHDVVLCIKSLHDNNVAHHDIKPSNFLVDKYGRIKCCDFGLSSVYDCDDVQSSVHKGTLLFMSPEMLSMTPFNPMKSDIWALGVTLFFMATKTYPFIASDARLLLKVMNATSSFPIFAVRNAQLRREQDKFATRHFFKKNQWSGAILCCRSPKAPNHYEREPQGS</sequence>
<dbReference type="eggNOG" id="KOG0589">
    <property type="taxonomic scope" value="Eukaryota"/>
</dbReference>
<organism evidence="2 3">
    <name type="scientific">Trichomonas vaginalis (strain ATCC PRA-98 / G3)</name>
    <dbReference type="NCBI Taxonomy" id="412133"/>
    <lineage>
        <taxon>Eukaryota</taxon>
        <taxon>Metamonada</taxon>
        <taxon>Parabasalia</taxon>
        <taxon>Trichomonadida</taxon>
        <taxon>Trichomonadidae</taxon>
        <taxon>Trichomonas</taxon>
    </lineage>
</organism>
<dbReference type="GO" id="GO:0004672">
    <property type="term" value="F:protein kinase activity"/>
    <property type="evidence" value="ECO:0007669"/>
    <property type="project" value="InterPro"/>
</dbReference>
<dbReference type="GO" id="GO:0005524">
    <property type="term" value="F:ATP binding"/>
    <property type="evidence" value="ECO:0007669"/>
    <property type="project" value="InterPro"/>
</dbReference>
<protein>
    <submittedName>
        <fullName evidence="2">Dual specificity MAPKK, putative</fullName>
    </submittedName>
</protein>
<dbReference type="SUPFAM" id="SSF56112">
    <property type="entry name" value="Protein kinase-like (PK-like)"/>
    <property type="match status" value="1"/>
</dbReference>
<dbReference type="AlphaFoldDB" id="A2FQ41"/>
<dbReference type="Proteomes" id="UP000001542">
    <property type="component" value="Unassembled WGS sequence"/>
</dbReference>
<feature type="domain" description="Protein kinase" evidence="1">
    <location>
        <begin position="1"/>
        <end position="180"/>
    </location>
</feature>
<dbReference type="Pfam" id="PF00069">
    <property type="entry name" value="Pkinase"/>
    <property type="match status" value="1"/>
</dbReference>
<dbReference type="InterPro" id="IPR000719">
    <property type="entry name" value="Prot_kinase_dom"/>
</dbReference>
<proteinExistence type="predicted"/>
<evidence type="ECO:0000259" key="1">
    <source>
        <dbReference type="PROSITE" id="PS50011"/>
    </source>
</evidence>
<evidence type="ECO:0000313" key="3">
    <source>
        <dbReference type="Proteomes" id="UP000001542"/>
    </source>
</evidence>
<dbReference type="PROSITE" id="PS50011">
    <property type="entry name" value="PROTEIN_KINASE_DOM"/>
    <property type="match status" value="1"/>
</dbReference>
<dbReference type="InterPro" id="IPR011009">
    <property type="entry name" value="Kinase-like_dom_sf"/>
</dbReference>
<dbReference type="SMART" id="SM00220">
    <property type="entry name" value="S_TKc"/>
    <property type="match status" value="1"/>
</dbReference>
<dbReference type="InParanoid" id="A2FQ41"/>
<reference evidence="2" key="2">
    <citation type="journal article" date="2007" name="Science">
        <title>Draft genome sequence of the sexually transmitted pathogen Trichomonas vaginalis.</title>
        <authorList>
            <person name="Carlton J.M."/>
            <person name="Hirt R.P."/>
            <person name="Silva J.C."/>
            <person name="Delcher A.L."/>
            <person name="Schatz M."/>
            <person name="Zhao Q."/>
            <person name="Wortman J.R."/>
            <person name="Bidwell S.L."/>
            <person name="Alsmark U.C.M."/>
            <person name="Besteiro S."/>
            <person name="Sicheritz-Ponten T."/>
            <person name="Noel C.J."/>
            <person name="Dacks J.B."/>
            <person name="Foster P.G."/>
            <person name="Simillion C."/>
            <person name="Van de Peer Y."/>
            <person name="Miranda-Saavedra D."/>
            <person name="Barton G.J."/>
            <person name="Westrop G.D."/>
            <person name="Mueller S."/>
            <person name="Dessi D."/>
            <person name="Fiori P.L."/>
            <person name="Ren Q."/>
            <person name="Paulsen I."/>
            <person name="Zhang H."/>
            <person name="Bastida-Corcuera F.D."/>
            <person name="Simoes-Barbosa A."/>
            <person name="Brown M.T."/>
            <person name="Hayes R.D."/>
            <person name="Mukherjee M."/>
            <person name="Okumura C.Y."/>
            <person name="Schneider R."/>
            <person name="Smith A.J."/>
            <person name="Vanacova S."/>
            <person name="Villalvazo M."/>
            <person name="Haas B.J."/>
            <person name="Pertea M."/>
            <person name="Feldblyum T.V."/>
            <person name="Utterback T.R."/>
            <person name="Shu C.L."/>
            <person name="Osoegawa K."/>
            <person name="de Jong P.J."/>
            <person name="Hrdy I."/>
            <person name="Horvathova L."/>
            <person name="Zubacova Z."/>
            <person name="Dolezal P."/>
            <person name="Malik S.B."/>
            <person name="Logsdon J.M. Jr."/>
            <person name="Henze K."/>
            <person name="Gupta A."/>
            <person name="Wang C.C."/>
            <person name="Dunne R.L."/>
            <person name="Upcroft J.A."/>
            <person name="Upcroft P."/>
            <person name="White O."/>
            <person name="Salzberg S.L."/>
            <person name="Tang P."/>
            <person name="Chiu C.-H."/>
            <person name="Lee Y.-S."/>
            <person name="Embley T.M."/>
            <person name="Coombs G.H."/>
            <person name="Mottram J.C."/>
            <person name="Tachezy J."/>
            <person name="Fraser-Liggett C.M."/>
            <person name="Johnson P.J."/>
        </authorList>
    </citation>
    <scope>NUCLEOTIDE SEQUENCE [LARGE SCALE GENOMIC DNA]</scope>
    <source>
        <strain evidence="2">G3</strain>
    </source>
</reference>
<accession>A2FQ41</accession>
<dbReference type="PANTHER" id="PTHR24362:SF309">
    <property type="entry name" value="PROTEIN KINASE DOMAIN-CONTAINING PROTEIN"/>
    <property type="match status" value="1"/>
</dbReference>
<dbReference type="PROSITE" id="PS00108">
    <property type="entry name" value="PROTEIN_KINASE_ST"/>
    <property type="match status" value="1"/>
</dbReference>
<dbReference type="EMBL" id="DS113937">
    <property type="protein sequence ID" value="EAX92980.1"/>
    <property type="molecule type" value="Genomic_DNA"/>
</dbReference>
<dbReference type="Gene3D" id="1.10.510.10">
    <property type="entry name" value="Transferase(Phosphotransferase) domain 1"/>
    <property type="match status" value="1"/>
</dbReference>
<dbReference type="InterPro" id="IPR008271">
    <property type="entry name" value="Ser/Thr_kinase_AS"/>
</dbReference>
<evidence type="ECO:0000313" key="2">
    <source>
        <dbReference type="EMBL" id="EAX92980.1"/>
    </source>
</evidence>
<dbReference type="STRING" id="5722.A2FQ41"/>
<dbReference type="SMR" id="A2FQ41"/>
<dbReference type="PANTHER" id="PTHR24362">
    <property type="entry name" value="SERINE/THREONINE-PROTEIN KINASE NEK"/>
    <property type="match status" value="1"/>
</dbReference>
<name>A2FQ41_TRIV3</name>
<gene>
    <name evidence="2" type="ORF">TVAG_042790</name>
</gene>
<dbReference type="OrthoDB" id="4062651at2759"/>
<keyword evidence="3" id="KW-1185">Reference proteome</keyword>
<reference evidence="2" key="1">
    <citation type="submission" date="2006-10" db="EMBL/GenBank/DDBJ databases">
        <authorList>
            <person name="Amadeo P."/>
            <person name="Zhao Q."/>
            <person name="Wortman J."/>
            <person name="Fraser-Liggett C."/>
            <person name="Carlton J."/>
        </authorList>
    </citation>
    <scope>NUCLEOTIDE SEQUENCE</scope>
    <source>
        <strain evidence="2">G3</strain>
    </source>
</reference>
<dbReference type="VEuPathDB" id="TrichDB:TVAGG3_0594760"/>
<dbReference type="VEuPathDB" id="TrichDB:TVAG_042790"/>